<protein>
    <submittedName>
        <fullName evidence="4">Uncharacterized protein</fullName>
    </submittedName>
</protein>
<accession>A0A914PFJ6</accession>
<keyword evidence="3" id="KW-1185">Reference proteome</keyword>
<evidence type="ECO:0000313" key="3">
    <source>
        <dbReference type="Proteomes" id="UP000887578"/>
    </source>
</evidence>
<dbReference type="WBParaSite" id="PDA_v2.g17026.t1">
    <property type="protein sequence ID" value="PDA_v2.g17026.t1"/>
    <property type="gene ID" value="PDA_v2.g17026"/>
</dbReference>
<reference evidence="4" key="1">
    <citation type="submission" date="2022-11" db="UniProtKB">
        <authorList>
            <consortium name="WormBaseParasite"/>
        </authorList>
    </citation>
    <scope>IDENTIFICATION</scope>
</reference>
<dbReference type="AlphaFoldDB" id="A0A914PFJ6"/>
<sequence>MRYSIASLFLLCIVATAFARPLNDFKKPGQHINDETDGGKAPTKREATEDVTEAPKPKREATEDVTEAPKPKREATEDVTEAPKPKREAVKAKKPAH</sequence>
<feature type="signal peptide" evidence="2">
    <location>
        <begin position="1"/>
        <end position="19"/>
    </location>
</feature>
<evidence type="ECO:0000313" key="4">
    <source>
        <dbReference type="WBParaSite" id="PDA_v2.g17026.t1"/>
    </source>
</evidence>
<feature type="compositionally biased region" description="Basic and acidic residues" evidence="1">
    <location>
        <begin position="23"/>
        <end position="91"/>
    </location>
</feature>
<feature type="chain" id="PRO_5037572057" evidence="2">
    <location>
        <begin position="20"/>
        <end position="97"/>
    </location>
</feature>
<organism evidence="3 4">
    <name type="scientific">Panagrolaimus davidi</name>
    <dbReference type="NCBI Taxonomy" id="227884"/>
    <lineage>
        <taxon>Eukaryota</taxon>
        <taxon>Metazoa</taxon>
        <taxon>Ecdysozoa</taxon>
        <taxon>Nematoda</taxon>
        <taxon>Chromadorea</taxon>
        <taxon>Rhabditida</taxon>
        <taxon>Tylenchina</taxon>
        <taxon>Panagrolaimomorpha</taxon>
        <taxon>Panagrolaimoidea</taxon>
        <taxon>Panagrolaimidae</taxon>
        <taxon>Panagrolaimus</taxon>
    </lineage>
</organism>
<proteinExistence type="predicted"/>
<evidence type="ECO:0000256" key="1">
    <source>
        <dbReference type="SAM" id="MobiDB-lite"/>
    </source>
</evidence>
<feature type="region of interest" description="Disordered" evidence="1">
    <location>
        <begin position="23"/>
        <end position="97"/>
    </location>
</feature>
<keyword evidence="2" id="KW-0732">Signal</keyword>
<name>A0A914PFJ6_9BILA</name>
<dbReference type="Proteomes" id="UP000887578">
    <property type="component" value="Unplaced"/>
</dbReference>
<evidence type="ECO:0000256" key="2">
    <source>
        <dbReference type="SAM" id="SignalP"/>
    </source>
</evidence>